<organism evidence="2 5">
    <name type="scientific">Aphanomyces astaci</name>
    <name type="common">Crayfish plague agent</name>
    <dbReference type="NCBI Taxonomy" id="112090"/>
    <lineage>
        <taxon>Eukaryota</taxon>
        <taxon>Sar</taxon>
        <taxon>Stramenopiles</taxon>
        <taxon>Oomycota</taxon>
        <taxon>Saprolegniomycetes</taxon>
        <taxon>Saprolegniales</taxon>
        <taxon>Verrucalvaceae</taxon>
        <taxon>Aphanomyces</taxon>
    </lineage>
</organism>
<dbReference type="EMBL" id="QUTG01005207">
    <property type="protein sequence ID" value="RHY86115.1"/>
    <property type="molecule type" value="Genomic_DNA"/>
</dbReference>
<feature type="region of interest" description="Disordered" evidence="1">
    <location>
        <begin position="1"/>
        <end position="52"/>
    </location>
</feature>
<reference evidence="3 4" key="1">
    <citation type="journal article" date="2018" name="J. Invertebr. Pathol.">
        <title>New genotyping method for the causative agent of crayfish plague (Aphanomyces astaci) based on whole genome data.</title>
        <authorList>
            <person name="Minardi D."/>
            <person name="Studholme D.J."/>
            <person name="van der Giezen M."/>
            <person name="Pretto T."/>
            <person name="Oidtmann B."/>
        </authorList>
    </citation>
    <scope>NUCLEOTIDE SEQUENCE [LARGE SCALE GENOMIC DNA]</scope>
    <source>
        <strain evidence="3 4">KB13</strain>
    </source>
</reference>
<evidence type="ECO:0000313" key="3">
    <source>
        <dbReference type="EMBL" id="RLO09078.1"/>
    </source>
</evidence>
<reference evidence="2 5" key="2">
    <citation type="submission" date="2018-08" db="EMBL/GenBank/DDBJ databases">
        <title>Aphanomyces genome sequencing and annotation.</title>
        <authorList>
            <person name="Minardi D."/>
            <person name="Oidtmann B."/>
            <person name="Van Der Giezen M."/>
            <person name="Studholme D.J."/>
        </authorList>
    </citation>
    <scope>NUCLEOTIDE SEQUENCE [LARGE SCALE GENOMIC DNA]</scope>
    <source>
        <strain evidence="2 5">Sv</strain>
    </source>
</reference>
<dbReference type="VEuPathDB" id="FungiDB:H257_02156"/>
<dbReference type="Proteomes" id="UP000275652">
    <property type="component" value="Unassembled WGS sequence"/>
</dbReference>
<evidence type="ECO:0000256" key="1">
    <source>
        <dbReference type="SAM" id="MobiDB-lite"/>
    </source>
</evidence>
<feature type="compositionally biased region" description="Basic residues" evidence="1">
    <location>
        <begin position="40"/>
        <end position="49"/>
    </location>
</feature>
<comment type="caution">
    <text evidence="2">The sequence shown here is derived from an EMBL/GenBank/DDBJ whole genome shotgun (WGS) entry which is preliminary data.</text>
</comment>
<evidence type="ECO:0000313" key="4">
    <source>
        <dbReference type="Proteomes" id="UP000275652"/>
    </source>
</evidence>
<sequence>MAASSVGFTNLADVAGTPGDTKDTSLPMRLSTPSKSTNDRHKKKGHGTSRRLLPLDLSAFDMTQKSKRIFQKKDLAEAVRRVNMPIMLLQRDPPPSVSEVPESDAAAAGNKDVAILEDGVNINARKYNERRRVAVAKEKELLHLLDEFKTMQLETETLDKIHNQESTGAKEIQRLNAEIDECMLSMEEKATP</sequence>
<dbReference type="EMBL" id="QUTI01020565">
    <property type="protein sequence ID" value="RLO09078.1"/>
    <property type="molecule type" value="Genomic_DNA"/>
</dbReference>
<proteinExistence type="predicted"/>
<name>A0A3L6VKD2_APHAT</name>
<protein>
    <submittedName>
        <fullName evidence="2">Uncharacterized protein</fullName>
    </submittedName>
</protein>
<evidence type="ECO:0000313" key="5">
    <source>
        <dbReference type="Proteomes" id="UP000285712"/>
    </source>
</evidence>
<evidence type="ECO:0000313" key="2">
    <source>
        <dbReference type="EMBL" id="RHY86115.1"/>
    </source>
</evidence>
<dbReference type="AlphaFoldDB" id="A0A3L6VKD2"/>
<dbReference type="Proteomes" id="UP000285712">
    <property type="component" value="Unassembled WGS sequence"/>
</dbReference>
<accession>A0A3L6VKD2</accession>
<gene>
    <name evidence="3" type="ORF">DYB28_003459</name>
    <name evidence="2" type="ORF">DYB35_012022</name>
</gene>